<comment type="caution">
    <text evidence="21">The sequence shown here is derived from an EMBL/GenBank/DDBJ whole genome shotgun (WGS) entry which is preliminary data.</text>
</comment>
<sequence>MSQETDPSEYRSHGSPEHPRSESGASRSRTAVPKRDSYSDSDADSHRPVPAARAGLRIRTTARKSVPIPARMTFRIPAGDGAGPSRVRGRGGSSSSSSSSSGSPPPYRPSSPIARVSRPPPVARPPPIAPIPRHPHVARAPVLFLRGMTPTERQEVARLARGQSIHEHMIDHHEHMIDSLLGVAGADSQQLSRVVALLGHTMDSLCHLYTLVYMVIALAIILNMPPRRENPDLSRLVSEQVLASLPNIVSQVAAGLNGNQNRNQEHRERECTYKSFRSCNPKEFHGTEGAVGLLTWIEGMESVLRISKCTEGNKVEYAACLLQGRALTWWNTQVQTRGREATGQISWEDFKKMLKDEFCPRSEIQKLEAELLHHEMKGNDVTTYTTRFHELAKLVPHPVTPEQNRVDRYVWGLSPVIRGNVTAADPKTLQEAVSLANRLTNNAVQSGMFSSDSAKGKRKMEESARSKPGQRFNKDRKVARNFGIQAPALEKGKGPQRACDRCHRQHVGRCLICQKCNRAGHVAQNCRFGEGRACYECGSPDHYRNACPKRHQRSHANTTPPANQGNRGGLARGRAFVIGADEARQNPDVVTGTFLLNNHPASMLFDSGADRSYVSLEFRPKINKKSQNLKEEHIIEYSNGELVKANKVVRKCTLGLAGKDFSIDLIPINIGSFDIIVGMDWMSNHRATICCAEKIVMLALPDGGVLEVHGEKPRKDIKIVSFMKMRSHLRKECVAFMAHVVDKKAKEKQIQDIPIVRDFPEVFPKELPGLPPQRQVEFHIDLIPGAGPVAKSPYRLAPSEMQELELNKITIKNRYPLPRINALFDQLQRATYFSKIDLRSGYHQMRVREEDIAKTAFRTRYGHYEFLVIPFGLTNAPAVFMDLMNRVCRPYLDKFVIVFIDDILIYSQSKEDHEQHLRLILELLKAEKLYAKFSKCKFWIREVHFLGHVVNKEGIHVDPAKIEAIKKWEAPKTPTEIRQFLGLAGYYRRFIANFSKIAQPLTTLTQKDKKFIWGEKQEEAFQLLKHKLCNAPILALPEGTDNFVVYCDVSHQGLGCVLMQNEKVIAYASRQLKVHEKNYTTHDLELGAVVFALKIWRHCLYGTRCTIFTDHKSLQHILDQIMLNMRQRRWVELLSDYDCEIKYHPGKANVVADALSRKERVKPSRTRAMGVIVQTSLKSQILEAQREALKADNLKKETLHKMEKEFEEKTDGVRYFKDRIWIPKVDQLRTMIMDEAHQSKYSIHPGSDKMYKGLKEHYWWPGMKKDIATYVSKCLTCARIKAEHQKPSGLLQQLEIPEWKWERISMDFVTKLPKNKKGHDSIWVIVDRLTKSAHFLPIKESFSIDRLAQLYVNEIVMRHGVPISIISDRDSRFTSRFWQSLQAALGTSVDLSIACHPQTDGQTERTIQTLEDMLRACVLEFGGSWDDHLPLVEFSYNNSYHTSIQCAPYEALPDIVQETTDKIKMVQEKLKVARDRQKSYADNRRKPLEFQIGDRVLLKVSPWKGLIRFGKKGKLSPRFVGPFEILERIGPVAYRLDLPPELSTIHDTFHVSNLKKCLSEETVVLPLEEIQIDEQLRTTEEPIEILDREIKQLRRSKIPIVKVRWNSRHGPEFTWEREAFMKNKYPHLFTKDPCGSSKN</sequence>
<keyword evidence="10" id="KW-0460">Magnesium</keyword>
<dbReference type="SUPFAM" id="SSF50630">
    <property type="entry name" value="Acid proteases"/>
    <property type="match status" value="1"/>
</dbReference>
<evidence type="ECO:0000256" key="2">
    <source>
        <dbReference type="ARBA" id="ARBA00022670"/>
    </source>
</evidence>
<keyword evidence="6" id="KW-0479">Metal-binding</keyword>
<evidence type="ECO:0000256" key="17">
    <source>
        <dbReference type="SAM" id="MobiDB-lite"/>
    </source>
</evidence>
<dbReference type="SMART" id="SM00343">
    <property type="entry name" value="ZnF_C2HC"/>
    <property type="match status" value="2"/>
</dbReference>
<dbReference type="InterPro" id="IPR045358">
    <property type="entry name" value="Ty3_capsid"/>
</dbReference>
<feature type="compositionally biased region" description="Basic and acidic residues" evidence="17">
    <location>
        <begin position="33"/>
        <end position="47"/>
    </location>
</feature>
<dbReference type="CDD" id="cd00303">
    <property type="entry name" value="retropepsin_like"/>
    <property type="match status" value="1"/>
</dbReference>
<dbReference type="Gene3D" id="3.30.420.10">
    <property type="entry name" value="Ribonuclease H-like superfamily/Ribonuclease H"/>
    <property type="match status" value="1"/>
</dbReference>
<dbReference type="InterPro" id="IPR036875">
    <property type="entry name" value="Znf_CCHC_sf"/>
</dbReference>
<dbReference type="InterPro" id="IPR050951">
    <property type="entry name" value="Retrovirus_Pol_polyprotein"/>
</dbReference>
<dbReference type="PROSITE" id="PS00141">
    <property type="entry name" value="ASP_PROTEASE"/>
    <property type="match status" value="1"/>
</dbReference>
<keyword evidence="2" id="KW-0645">Protease</keyword>
<dbReference type="PANTHER" id="PTHR37984:SF5">
    <property type="entry name" value="PROTEIN NYNRIN-LIKE"/>
    <property type="match status" value="1"/>
</dbReference>
<keyword evidence="11" id="KW-0229">DNA integration</keyword>
<keyword evidence="16" id="KW-0862">Zinc</keyword>
<dbReference type="PROSITE" id="PS50878">
    <property type="entry name" value="RT_POL"/>
    <property type="match status" value="1"/>
</dbReference>
<dbReference type="Gene3D" id="4.10.60.10">
    <property type="entry name" value="Zinc finger, CCHC-type"/>
    <property type="match status" value="1"/>
</dbReference>
<dbReference type="InterPro" id="IPR021109">
    <property type="entry name" value="Peptidase_aspartic_dom_sf"/>
</dbReference>
<keyword evidence="14" id="KW-0238">DNA-binding</keyword>
<evidence type="ECO:0000256" key="7">
    <source>
        <dbReference type="ARBA" id="ARBA00022750"/>
    </source>
</evidence>
<name>A0AA38T491_9ASTR</name>
<keyword evidence="3" id="KW-0808">Transferase</keyword>
<dbReference type="FunFam" id="3.10.10.10:FF:000007">
    <property type="entry name" value="Retrovirus-related Pol polyprotein from transposon 17.6-like Protein"/>
    <property type="match status" value="1"/>
</dbReference>
<reference evidence="21" key="1">
    <citation type="submission" date="2023-03" db="EMBL/GenBank/DDBJ databases">
        <title>Chromosome-scale reference genome and RAD-based genetic map of yellow starthistle (Centaurea solstitialis) reveal putative structural variation and QTLs associated with invader traits.</title>
        <authorList>
            <person name="Reatini B."/>
            <person name="Cang F.A."/>
            <person name="Jiang Q."/>
            <person name="Mckibben M.T.W."/>
            <person name="Barker M.S."/>
            <person name="Rieseberg L.H."/>
            <person name="Dlugosch K.M."/>
        </authorList>
    </citation>
    <scope>NUCLEOTIDE SEQUENCE</scope>
    <source>
        <strain evidence="21">CAN-66</strain>
        <tissue evidence="21">Leaf</tissue>
    </source>
</reference>
<evidence type="ECO:0000256" key="1">
    <source>
        <dbReference type="ARBA" id="ARBA00012493"/>
    </source>
</evidence>
<dbReference type="EC" id="2.7.7.49" evidence="1"/>
<keyword evidence="15" id="KW-0233">DNA recombination</keyword>
<evidence type="ECO:0000256" key="16">
    <source>
        <dbReference type="PROSITE-ProRule" id="PRU00047"/>
    </source>
</evidence>
<dbReference type="FunFam" id="3.30.70.270:FF:000026">
    <property type="entry name" value="Transposon Ty3-G Gag-Pol polyprotein"/>
    <property type="match status" value="1"/>
</dbReference>
<dbReference type="Pfam" id="PF17917">
    <property type="entry name" value="RT_RNaseH"/>
    <property type="match status" value="1"/>
</dbReference>
<gene>
    <name evidence="21" type="ORF">OSB04_019684</name>
</gene>
<evidence type="ECO:0000256" key="11">
    <source>
        <dbReference type="ARBA" id="ARBA00022908"/>
    </source>
</evidence>
<evidence type="ECO:0000256" key="9">
    <source>
        <dbReference type="ARBA" id="ARBA00022801"/>
    </source>
</evidence>
<evidence type="ECO:0000259" key="20">
    <source>
        <dbReference type="PROSITE" id="PS50994"/>
    </source>
</evidence>
<evidence type="ECO:0000256" key="6">
    <source>
        <dbReference type="ARBA" id="ARBA00022723"/>
    </source>
</evidence>
<dbReference type="CDD" id="cd09274">
    <property type="entry name" value="RNase_HI_RT_Ty3"/>
    <property type="match status" value="1"/>
</dbReference>
<feature type="domain" description="CCHC-type" evidence="18">
    <location>
        <begin position="534"/>
        <end position="549"/>
    </location>
</feature>
<organism evidence="21 22">
    <name type="scientific">Centaurea solstitialis</name>
    <name type="common">yellow star-thistle</name>
    <dbReference type="NCBI Taxonomy" id="347529"/>
    <lineage>
        <taxon>Eukaryota</taxon>
        <taxon>Viridiplantae</taxon>
        <taxon>Streptophyta</taxon>
        <taxon>Embryophyta</taxon>
        <taxon>Tracheophyta</taxon>
        <taxon>Spermatophyta</taxon>
        <taxon>Magnoliopsida</taxon>
        <taxon>eudicotyledons</taxon>
        <taxon>Gunneridae</taxon>
        <taxon>Pentapetalae</taxon>
        <taxon>asterids</taxon>
        <taxon>campanulids</taxon>
        <taxon>Asterales</taxon>
        <taxon>Asteraceae</taxon>
        <taxon>Carduoideae</taxon>
        <taxon>Cardueae</taxon>
        <taxon>Centaureinae</taxon>
        <taxon>Centaurea</taxon>
    </lineage>
</organism>
<dbReference type="InterPro" id="IPR043502">
    <property type="entry name" value="DNA/RNA_pol_sf"/>
</dbReference>
<dbReference type="Proteomes" id="UP001172457">
    <property type="component" value="Chromosome 5"/>
</dbReference>
<dbReference type="PANTHER" id="PTHR37984">
    <property type="entry name" value="PROTEIN CBG26694"/>
    <property type="match status" value="1"/>
</dbReference>
<dbReference type="GO" id="GO:0006508">
    <property type="term" value="P:proteolysis"/>
    <property type="evidence" value="ECO:0007669"/>
    <property type="project" value="UniProtKB-KW"/>
</dbReference>
<dbReference type="InterPro" id="IPR012337">
    <property type="entry name" value="RNaseH-like_sf"/>
</dbReference>
<keyword evidence="7" id="KW-0064">Aspartyl protease</keyword>
<keyword evidence="16" id="KW-0863">Zinc-finger</keyword>
<feature type="compositionally biased region" description="Low complexity" evidence="17">
    <location>
        <begin position="93"/>
        <end position="102"/>
    </location>
</feature>
<dbReference type="Gene3D" id="1.10.340.70">
    <property type="match status" value="1"/>
</dbReference>
<dbReference type="Pfam" id="PF24626">
    <property type="entry name" value="SH3_Tf2-1"/>
    <property type="match status" value="1"/>
</dbReference>
<evidence type="ECO:0000256" key="5">
    <source>
        <dbReference type="ARBA" id="ARBA00022722"/>
    </source>
</evidence>
<feature type="region of interest" description="Disordered" evidence="17">
    <location>
        <begin position="447"/>
        <end position="472"/>
    </location>
</feature>
<feature type="compositionally biased region" description="Pro residues" evidence="17">
    <location>
        <begin position="118"/>
        <end position="132"/>
    </location>
</feature>
<keyword evidence="22" id="KW-1185">Reference proteome</keyword>
<dbReference type="InterPro" id="IPR000477">
    <property type="entry name" value="RT_dom"/>
</dbReference>
<dbReference type="InterPro" id="IPR041588">
    <property type="entry name" value="Integrase_H2C2"/>
</dbReference>
<keyword evidence="9" id="KW-0378">Hydrolase</keyword>
<evidence type="ECO:0000256" key="15">
    <source>
        <dbReference type="ARBA" id="ARBA00023172"/>
    </source>
</evidence>
<evidence type="ECO:0000256" key="8">
    <source>
        <dbReference type="ARBA" id="ARBA00022759"/>
    </source>
</evidence>
<dbReference type="GO" id="GO:0004519">
    <property type="term" value="F:endonuclease activity"/>
    <property type="evidence" value="ECO:0007669"/>
    <property type="project" value="UniProtKB-KW"/>
</dbReference>
<dbReference type="SUPFAM" id="SSF53098">
    <property type="entry name" value="Ribonuclease H-like"/>
    <property type="match status" value="1"/>
</dbReference>
<keyword evidence="5" id="KW-0540">Nuclease</keyword>
<dbReference type="GO" id="GO:0008270">
    <property type="term" value="F:zinc ion binding"/>
    <property type="evidence" value="ECO:0007669"/>
    <property type="project" value="UniProtKB-KW"/>
</dbReference>
<evidence type="ECO:0000313" key="22">
    <source>
        <dbReference type="Proteomes" id="UP001172457"/>
    </source>
</evidence>
<dbReference type="Gene3D" id="3.10.10.10">
    <property type="entry name" value="HIV Type 1 Reverse Transcriptase, subunit A, domain 1"/>
    <property type="match status" value="1"/>
</dbReference>
<evidence type="ECO:0000259" key="18">
    <source>
        <dbReference type="PROSITE" id="PS50158"/>
    </source>
</evidence>
<evidence type="ECO:0000256" key="4">
    <source>
        <dbReference type="ARBA" id="ARBA00022695"/>
    </source>
</evidence>
<feature type="domain" description="Integrase catalytic" evidence="20">
    <location>
        <begin position="1293"/>
        <end position="1456"/>
    </location>
</feature>
<dbReference type="Pfam" id="PF00078">
    <property type="entry name" value="RVT_1"/>
    <property type="match status" value="1"/>
</dbReference>
<dbReference type="GO" id="GO:0015074">
    <property type="term" value="P:DNA integration"/>
    <property type="evidence" value="ECO:0007669"/>
    <property type="project" value="UniProtKB-KW"/>
</dbReference>
<keyword evidence="13" id="KW-0239">DNA-directed DNA polymerase</keyword>
<feature type="region of interest" description="Disordered" evidence="17">
    <location>
        <begin position="1"/>
        <end position="134"/>
    </location>
</feature>
<dbReference type="GO" id="GO:0006310">
    <property type="term" value="P:DNA recombination"/>
    <property type="evidence" value="ECO:0007669"/>
    <property type="project" value="UniProtKB-KW"/>
</dbReference>
<evidence type="ECO:0000256" key="10">
    <source>
        <dbReference type="ARBA" id="ARBA00022842"/>
    </source>
</evidence>
<dbReference type="GO" id="GO:0003677">
    <property type="term" value="F:DNA binding"/>
    <property type="evidence" value="ECO:0007669"/>
    <property type="project" value="UniProtKB-KW"/>
</dbReference>
<feature type="region of interest" description="Disordered" evidence="17">
    <location>
        <begin position="548"/>
        <end position="569"/>
    </location>
</feature>
<dbReference type="InterPro" id="IPR001584">
    <property type="entry name" value="Integrase_cat-core"/>
</dbReference>
<dbReference type="InterPro" id="IPR036397">
    <property type="entry name" value="RNaseH_sf"/>
</dbReference>
<dbReference type="GO" id="GO:0003964">
    <property type="term" value="F:RNA-directed DNA polymerase activity"/>
    <property type="evidence" value="ECO:0007669"/>
    <property type="project" value="UniProtKB-KW"/>
</dbReference>
<evidence type="ECO:0000256" key="14">
    <source>
        <dbReference type="ARBA" id="ARBA00023125"/>
    </source>
</evidence>
<evidence type="ECO:0000256" key="13">
    <source>
        <dbReference type="ARBA" id="ARBA00022932"/>
    </source>
</evidence>
<dbReference type="PROSITE" id="PS50994">
    <property type="entry name" value="INTEGRASE"/>
    <property type="match status" value="1"/>
</dbReference>
<evidence type="ECO:0000256" key="12">
    <source>
        <dbReference type="ARBA" id="ARBA00022918"/>
    </source>
</evidence>
<proteinExistence type="predicted"/>
<dbReference type="InterPro" id="IPR041373">
    <property type="entry name" value="RT_RNaseH"/>
</dbReference>
<evidence type="ECO:0000259" key="19">
    <source>
        <dbReference type="PROSITE" id="PS50878"/>
    </source>
</evidence>
<protein>
    <recommendedName>
        <fullName evidence="1">RNA-directed DNA polymerase</fullName>
        <ecNumber evidence="1">2.7.7.49</ecNumber>
    </recommendedName>
</protein>
<dbReference type="Gene3D" id="3.30.70.270">
    <property type="match status" value="2"/>
</dbReference>
<dbReference type="EMBL" id="JARYMX010000005">
    <property type="protein sequence ID" value="KAJ9547141.1"/>
    <property type="molecule type" value="Genomic_DNA"/>
</dbReference>
<accession>A0AA38T491</accession>
<evidence type="ECO:0000313" key="21">
    <source>
        <dbReference type="EMBL" id="KAJ9547141.1"/>
    </source>
</evidence>
<keyword evidence="8" id="KW-0255">Endonuclease</keyword>
<dbReference type="InterPro" id="IPR001969">
    <property type="entry name" value="Aspartic_peptidase_AS"/>
</dbReference>
<feature type="compositionally biased region" description="Polar residues" evidence="17">
    <location>
        <begin position="555"/>
        <end position="565"/>
    </location>
</feature>
<dbReference type="SUPFAM" id="SSF57756">
    <property type="entry name" value="Retrovirus zinc finger-like domains"/>
    <property type="match status" value="1"/>
</dbReference>
<keyword evidence="4" id="KW-0548">Nucleotidyltransferase</keyword>
<keyword evidence="12" id="KW-0695">RNA-directed DNA polymerase</keyword>
<dbReference type="SUPFAM" id="SSF56672">
    <property type="entry name" value="DNA/RNA polymerases"/>
    <property type="match status" value="1"/>
</dbReference>
<dbReference type="InterPro" id="IPR056924">
    <property type="entry name" value="SH3_Tf2-1"/>
</dbReference>
<feature type="domain" description="Reverse transcriptase" evidence="19">
    <location>
        <begin position="764"/>
        <end position="950"/>
    </location>
</feature>
<dbReference type="Gene3D" id="2.40.70.10">
    <property type="entry name" value="Acid Proteases"/>
    <property type="match status" value="1"/>
</dbReference>
<dbReference type="InterPro" id="IPR001878">
    <property type="entry name" value="Znf_CCHC"/>
</dbReference>
<evidence type="ECO:0000256" key="3">
    <source>
        <dbReference type="ARBA" id="ARBA00022679"/>
    </source>
</evidence>
<dbReference type="Pfam" id="PF08284">
    <property type="entry name" value="RVP_2"/>
    <property type="match status" value="1"/>
</dbReference>
<dbReference type="InterPro" id="IPR043128">
    <property type="entry name" value="Rev_trsase/Diguanyl_cyclase"/>
</dbReference>
<dbReference type="PROSITE" id="PS50158">
    <property type="entry name" value="ZF_CCHC"/>
    <property type="match status" value="2"/>
</dbReference>
<dbReference type="Pfam" id="PF19259">
    <property type="entry name" value="Ty3_capsid"/>
    <property type="match status" value="1"/>
</dbReference>
<dbReference type="Pfam" id="PF17921">
    <property type="entry name" value="Integrase_H2C2"/>
    <property type="match status" value="1"/>
</dbReference>
<dbReference type="GO" id="GO:0004190">
    <property type="term" value="F:aspartic-type endopeptidase activity"/>
    <property type="evidence" value="ECO:0007669"/>
    <property type="project" value="UniProtKB-KW"/>
</dbReference>
<dbReference type="CDD" id="cd01647">
    <property type="entry name" value="RT_LTR"/>
    <property type="match status" value="1"/>
</dbReference>
<feature type="domain" description="CCHC-type" evidence="18">
    <location>
        <begin position="513"/>
        <end position="527"/>
    </location>
</feature>
<dbReference type="GO" id="GO:0003887">
    <property type="term" value="F:DNA-directed DNA polymerase activity"/>
    <property type="evidence" value="ECO:0007669"/>
    <property type="project" value="UniProtKB-KW"/>
</dbReference>
<feature type="compositionally biased region" description="Basic and acidic residues" evidence="17">
    <location>
        <begin position="8"/>
        <end position="21"/>
    </location>
</feature>